<dbReference type="AlphaFoldDB" id="A0A3P7MMD3"/>
<proteinExistence type="predicted"/>
<protein>
    <submittedName>
        <fullName evidence="1">Uncharacterized protein</fullName>
    </submittedName>
</protein>
<evidence type="ECO:0000313" key="2">
    <source>
        <dbReference type="Proteomes" id="UP000281553"/>
    </source>
</evidence>
<dbReference type="EMBL" id="UYRU01069952">
    <property type="protein sequence ID" value="VDN19171.1"/>
    <property type="molecule type" value="Genomic_DNA"/>
</dbReference>
<evidence type="ECO:0000313" key="1">
    <source>
        <dbReference type="EMBL" id="VDN19171.1"/>
    </source>
</evidence>
<keyword evidence="2" id="KW-1185">Reference proteome</keyword>
<accession>A0A3P7MMD3</accession>
<gene>
    <name evidence="1" type="ORF">DILT_LOCUS13362</name>
</gene>
<dbReference type="Proteomes" id="UP000281553">
    <property type="component" value="Unassembled WGS sequence"/>
</dbReference>
<organism evidence="1 2">
    <name type="scientific">Dibothriocephalus latus</name>
    <name type="common">Fish tapeworm</name>
    <name type="synonym">Diphyllobothrium latum</name>
    <dbReference type="NCBI Taxonomy" id="60516"/>
    <lineage>
        <taxon>Eukaryota</taxon>
        <taxon>Metazoa</taxon>
        <taxon>Spiralia</taxon>
        <taxon>Lophotrochozoa</taxon>
        <taxon>Platyhelminthes</taxon>
        <taxon>Cestoda</taxon>
        <taxon>Eucestoda</taxon>
        <taxon>Diphyllobothriidea</taxon>
        <taxon>Diphyllobothriidae</taxon>
        <taxon>Dibothriocephalus</taxon>
    </lineage>
</organism>
<name>A0A3P7MMD3_DIBLA</name>
<sequence length="60" mass="6692">MVLQCHLPGNTKAAKEQTEPSTNGCALYAELVFTRRRTILDTSPPMNTLVLFNTFEGCFN</sequence>
<reference evidence="1 2" key="1">
    <citation type="submission" date="2018-11" db="EMBL/GenBank/DDBJ databases">
        <authorList>
            <consortium name="Pathogen Informatics"/>
        </authorList>
    </citation>
    <scope>NUCLEOTIDE SEQUENCE [LARGE SCALE GENOMIC DNA]</scope>
</reference>